<dbReference type="EMBL" id="BARS01046323">
    <property type="protein sequence ID" value="GAG28836.1"/>
    <property type="molecule type" value="Genomic_DNA"/>
</dbReference>
<dbReference type="Pfam" id="PF09851">
    <property type="entry name" value="SHOCT"/>
    <property type="match status" value="1"/>
</dbReference>
<name>X0XVL6_9ZZZZ</name>
<comment type="caution">
    <text evidence="3">The sequence shown here is derived from an EMBL/GenBank/DDBJ whole genome shotgun (WGS) entry which is preliminary data.</text>
</comment>
<feature type="transmembrane region" description="Helical" evidence="1">
    <location>
        <begin position="35"/>
        <end position="56"/>
    </location>
</feature>
<feature type="domain" description="SHOCT" evidence="2">
    <location>
        <begin position="61"/>
        <end position="87"/>
    </location>
</feature>
<proteinExistence type="predicted"/>
<dbReference type="AlphaFoldDB" id="X0XVL6"/>
<accession>X0XVL6</accession>
<keyword evidence="1" id="KW-1133">Transmembrane helix</keyword>
<sequence length="89" mass="10816">CILFFLWNNKPQWLVLLIIFSWDEYSLYFMDIMNWLFFIGLFSFTPIGIILMAFGYEKRDDPLNILKKRYAKGEITKEEFEQMKSDLVK</sequence>
<reference evidence="3" key="1">
    <citation type="journal article" date="2014" name="Front. Microbiol.">
        <title>High frequency of phylogenetically diverse reductive dehalogenase-homologous genes in deep subseafloor sedimentary metagenomes.</title>
        <authorList>
            <person name="Kawai M."/>
            <person name="Futagami T."/>
            <person name="Toyoda A."/>
            <person name="Takaki Y."/>
            <person name="Nishi S."/>
            <person name="Hori S."/>
            <person name="Arai W."/>
            <person name="Tsubouchi T."/>
            <person name="Morono Y."/>
            <person name="Uchiyama I."/>
            <person name="Ito T."/>
            <person name="Fujiyama A."/>
            <person name="Inagaki F."/>
            <person name="Takami H."/>
        </authorList>
    </citation>
    <scope>NUCLEOTIDE SEQUENCE</scope>
    <source>
        <strain evidence="3">Expedition CK06-06</strain>
    </source>
</reference>
<protein>
    <recommendedName>
        <fullName evidence="2">SHOCT domain-containing protein</fullName>
    </recommendedName>
</protein>
<organism evidence="3">
    <name type="scientific">marine sediment metagenome</name>
    <dbReference type="NCBI Taxonomy" id="412755"/>
    <lineage>
        <taxon>unclassified sequences</taxon>
        <taxon>metagenomes</taxon>
        <taxon>ecological metagenomes</taxon>
    </lineage>
</organism>
<evidence type="ECO:0000259" key="2">
    <source>
        <dbReference type="Pfam" id="PF09851"/>
    </source>
</evidence>
<evidence type="ECO:0000313" key="3">
    <source>
        <dbReference type="EMBL" id="GAG28836.1"/>
    </source>
</evidence>
<dbReference type="InterPro" id="IPR018649">
    <property type="entry name" value="SHOCT"/>
</dbReference>
<keyword evidence="1" id="KW-0472">Membrane</keyword>
<feature type="non-terminal residue" evidence="3">
    <location>
        <position position="1"/>
    </location>
</feature>
<evidence type="ECO:0000256" key="1">
    <source>
        <dbReference type="SAM" id="Phobius"/>
    </source>
</evidence>
<keyword evidence="1" id="KW-0812">Transmembrane</keyword>
<gene>
    <name evidence="3" type="ORF">S01H1_69739</name>
</gene>